<dbReference type="HOGENOM" id="CLU_000445_0_6_0"/>
<dbReference type="eggNOG" id="COG2204">
    <property type="taxonomic scope" value="Bacteria"/>
</dbReference>
<evidence type="ECO:0000256" key="4">
    <source>
        <dbReference type="ARBA" id="ARBA00023163"/>
    </source>
</evidence>
<dbReference type="FunFam" id="3.40.50.300:FF:000006">
    <property type="entry name" value="DNA-binding transcriptional regulator NtrC"/>
    <property type="match status" value="1"/>
</dbReference>
<dbReference type="InterPro" id="IPR002197">
    <property type="entry name" value="HTH_Fis"/>
</dbReference>
<feature type="modified residue" description="4-aspartylphosphate" evidence="5">
    <location>
        <position position="53"/>
    </location>
</feature>
<dbReference type="InterPro" id="IPR003593">
    <property type="entry name" value="AAA+_ATPase"/>
</dbReference>
<dbReference type="Gene3D" id="1.10.8.60">
    <property type="match status" value="1"/>
</dbReference>
<dbReference type="STRING" id="1499967.U27_00972"/>
<keyword evidence="2" id="KW-0067">ATP-binding</keyword>
<dbReference type="Pfam" id="PF00072">
    <property type="entry name" value="Response_reg"/>
    <property type="match status" value="1"/>
</dbReference>
<gene>
    <name evidence="8" type="ORF">U27_00972</name>
</gene>
<dbReference type="InterPro" id="IPR009057">
    <property type="entry name" value="Homeodomain-like_sf"/>
</dbReference>
<dbReference type="SMART" id="SM00382">
    <property type="entry name" value="AAA"/>
    <property type="match status" value="1"/>
</dbReference>
<dbReference type="Proteomes" id="UP000030661">
    <property type="component" value="Unassembled WGS sequence"/>
</dbReference>
<dbReference type="GO" id="GO:0000160">
    <property type="term" value="P:phosphorelay signal transduction system"/>
    <property type="evidence" value="ECO:0007669"/>
    <property type="project" value="InterPro"/>
</dbReference>
<dbReference type="Pfam" id="PF02954">
    <property type="entry name" value="HTH_8"/>
    <property type="match status" value="1"/>
</dbReference>
<dbReference type="PRINTS" id="PR01590">
    <property type="entry name" value="HTHFIS"/>
</dbReference>
<dbReference type="Gene3D" id="3.40.50.2300">
    <property type="match status" value="1"/>
</dbReference>
<dbReference type="PANTHER" id="PTHR32071">
    <property type="entry name" value="TRANSCRIPTIONAL REGULATORY PROTEIN"/>
    <property type="match status" value="1"/>
</dbReference>
<evidence type="ECO:0000256" key="3">
    <source>
        <dbReference type="ARBA" id="ARBA00023015"/>
    </source>
</evidence>
<keyword evidence="5" id="KW-0597">Phosphoprotein</keyword>
<dbReference type="SUPFAM" id="SSF52540">
    <property type="entry name" value="P-loop containing nucleoside triphosphate hydrolases"/>
    <property type="match status" value="1"/>
</dbReference>
<dbReference type="InterPro" id="IPR058031">
    <property type="entry name" value="AAA_lid_NorR"/>
</dbReference>
<accession>A0A081C919</accession>
<dbReference type="GO" id="GO:0043565">
    <property type="term" value="F:sequence-specific DNA binding"/>
    <property type="evidence" value="ECO:0007669"/>
    <property type="project" value="InterPro"/>
</dbReference>
<keyword evidence="4" id="KW-0804">Transcription</keyword>
<keyword evidence="3" id="KW-0805">Transcription regulation</keyword>
<evidence type="ECO:0000256" key="2">
    <source>
        <dbReference type="ARBA" id="ARBA00022840"/>
    </source>
</evidence>
<organism evidence="8">
    <name type="scientific">Vecturithrix granuli</name>
    <dbReference type="NCBI Taxonomy" id="1499967"/>
    <lineage>
        <taxon>Bacteria</taxon>
        <taxon>Candidatus Moduliflexota</taxon>
        <taxon>Candidatus Vecturitrichia</taxon>
        <taxon>Candidatus Vecturitrichales</taxon>
        <taxon>Candidatus Vecturitrichaceae</taxon>
        <taxon>Candidatus Vecturithrix</taxon>
    </lineage>
</organism>
<dbReference type="InterPro" id="IPR025944">
    <property type="entry name" value="Sigma_54_int_dom_CS"/>
</dbReference>
<evidence type="ECO:0000259" key="7">
    <source>
        <dbReference type="PROSITE" id="PS50110"/>
    </source>
</evidence>
<evidence type="ECO:0000256" key="1">
    <source>
        <dbReference type="ARBA" id="ARBA00022741"/>
    </source>
</evidence>
<dbReference type="Gene3D" id="1.10.10.60">
    <property type="entry name" value="Homeodomain-like"/>
    <property type="match status" value="1"/>
</dbReference>
<keyword evidence="1" id="KW-0547">Nucleotide-binding</keyword>
<name>A0A081C919_VECG1</name>
<dbReference type="Gene3D" id="3.40.50.300">
    <property type="entry name" value="P-loop containing nucleotide triphosphate hydrolases"/>
    <property type="match status" value="1"/>
</dbReference>
<dbReference type="InterPro" id="IPR002078">
    <property type="entry name" value="Sigma_54_int"/>
</dbReference>
<dbReference type="PROSITE" id="PS50045">
    <property type="entry name" value="SIGMA54_INTERACT_4"/>
    <property type="match status" value="1"/>
</dbReference>
<dbReference type="SMART" id="SM00448">
    <property type="entry name" value="REC"/>
    <property type="match status" value="1"/>
</dbReference>
<dbReference type="GO" id="GO:0006355">
    <property type="term" value="P:regulation of DNA-templated transcription"/>
    <property type="evidence" value="ECO:0007669"/>
    <property type="project" value="InterPro"/>
</dbReference>
<evidence type="ECO:0000259" key="6">
    <source>
        <dbReference type="PROSITE" id="PS50045"/>
    </source>
</evidence>
<dbReference type="InterPro" id="IPR011006">
    <property type="entry name" value="CheY-like_superfamily"/>
</dbReference>
<dbReference type="InterPro" id="IPR027417">
    <property type="entry name" value="P-loop_NTPase"/>
</dbReference>
<dbReference type="PROSITE" id="PS50110">
    <property type="entry name" value="RESPONSE_REGULATORY"/>
    <property type="match status" value="1"/>
</dbReference>
<protein>
    <submittedName>
        <fullName evidence="8">Two component, sigma54 specific, transcriptional regulator, Fis family</fullName>
    </submittedName>
</protein>
<reference evidence="8" key="1">
    <citation type="journal article" date="2015" name="PeerJ">
        <title>First genomic representation of candidate bacterial phylum KSB3 points to enhanced environmental sensing as a trigger of wastewater bulking.</title>
        <authorList>
            <person name="Sekiguchi Y."/>
            <person name="Ohashi A."/>
            <person name="Parks D.H."/>
            <person name="Yamauchi T."/>
            <person name="Tyson G.W."/>
            <person name="Hugenholtz P."/>
        </authorList>
    </citation>
    <scope>NUCLEOTIDE SEQUENCE [LARGE SCALE GENOMIC DNA]</scope>
</reference>
<keyword evidence="9" id="KW-1185">Reference proteome</keyword>
<dbReference type="Pfam" id="PF00158">
    <property type="entry name" value="Sigma54_activat"/>
    <property type="match status" value="1"/>
</dbReference>
<evidence type="ECO:0000313" key="8">
    <source>
        <dbReference type="EMBL" id="GAK61074.1"/>
    </source>
</evidence>
<dbReference type="SUPFAM" id="SSF46689">
    <property type="entry name" value="Homeodomain-like"/>
    <property type="match status" value="1"/>
</dbReference>
<dbReference type="SUPFAM" id="SSF52172">
    <property type="entry name" value="CheY-like"/>
    <property type="match status" value="1"/>
</dbReference>
<dbReference type="EMBL" id="DF820476">
    <property type="protein sequence ID" value="GAK61074.1"/>
    <property type="molecule type" value="Genomic_DNA"/>
</dbReference>
<proteinExistence type="predicted"/>
<dbReference type="CDD" id="cd00009">
    <property type="entry name" value="AAA"/>
    <property type="match status" value="1"/>
</dbReference>
<dbReference type="PANTHER" id="PTHR32071:SF119">
    <property type="entry name" value="SIGMA L-DEPENDENT TRANSCRIPTIONAL REGULATOR YPLP-RELATED"/>
    <property type="match status" value="1"/>
</dbReference>
<sequence>MKKTLLIVDDKLKLCETLAQTFEQIGYQAFYALNGREALRMCATQQIHVVLLDMMLGEENGIDVLKQIVLLYQHLPVIMMTGYASVETAVQSLKLGACDYVKKPLDFEQLVNVVENAIHLSAFSTVPQERQYALTEDEFPCIVTQHPAMLAICQKAKKLAATDLPVLITGENGTGKEILADFIHLHSTRKAHKMLKINCAAFPETLLDNELFGHEKGAFTGATTAFKGVFEKADASSLFLDEIGDMSLAIQAKILRTLQNREIRRLGGHNTITVDVRFIAATNKDLKKLIQAEKFREDLLYRLNTAVLSIPPLRERQEDIPLLLDYFLRQHSHANAAQIKHVSDAVQEQLRAYHWPGNVRELKNVISYAAAVSAHPTIELEDLPPDFLDMPQRHAPENIREEMEKNLILSMLEKTSYNKKKTAELLNMGRKTLYRKLKKYGIAAPE</sequence>
<dbReference type="InterPro" id="IPR001789">
    <property type="entry name" value="Sig_transdc_resp-reg_receiver"/>
</dbReference>
<dbReference type="PROSITE" id="PS00688">
    <property type="entry name" value="SIGMA54_INTERACT_3"/>
    <property type="match status" value="1"/>
</dbReference>
<feature type="domain" description="Response regulatory" evidence="7">
    <location>
        <begin position="4"/>
        <end position="118"/>
    </location>
</feature>
<dbReference type="AlphaFoldDB" id="A0A081C919"/>
<feature type="domain" description="Sigma-54 factor interaction" evidence="6">
    <location>
        <begin position="142"/>
        <end position="371"/>
    </location>
</feature>
<dbReference type="Pfam" id="PF25601">
    <property type="entry name" value="AAA_lid_14"/>
    <property type="match status" value="1"/>
</dbReference>
<evidence type="ECO:0000256" key="5">
    <source>
        <dbReference type="PROSITE-ProRule" id="PRU00169"/>
    </source>
</evidence>
<dbReference type="GO" id="GO:0005524">
    <property type="term" value="F:ATP binding"/>
    <property type="evidence" value="ECO:0007669"/>
    <property type="project" value="UniProtKB-KW"/>
</dbReference>
<evidence type="ECO:0000313" key="9">
    <source>
        <dbReference type="Proteomes" id="UP000030661"/>
    </source>
</evidence>